<comment type="subcellular location">
    <subcellularLocation>
        <location evidence="7">Nucleus</location>
    </subcellularLocation>
</comment>
<evidence type="ECO:0000313" key="9">
    <source>
        <dbReference type="EMBL" id="CAK3780920.1"/>
    </source>
</evidence>
<evidence type="ECO:0000256" key="3">
    <source>
        <dbReference type="ARBA" id="ARBA00023125"/>
    </source>
</evidence>
<comment type="caution">
    <text evidence="9">The sequence shown here is derived from an EMBL/GenBank/DDBJ whole genome shotgun (WGS) entry which is preliminary data.</text>
</comment>
<dbReference type="GO" id="GO:0005634">
    <property type="term" value="C:nucleus"/>
    <property type="evidence" value="ECO:0007669"/>
    <property type="project" value="UniProtKB-SubCell"/>
</dbReference>
<name>A0AAI8YRK8_9PEZI</name>
<keyword evidence="5 7" id="KW-0539">Nucleus</keyword>
<evidence type="ECO:0000256" key="6">
    <source>
        <dbReference type="ARBA" id="ARBA00035106"/>
    </source>
</evidence>
<sequence>MATDAMTDEFRAYLERCSDEMASQIISVLLHAGRHSASSATPDMTATGSAVAKAGRRQRTQARPAVAAGGPKRPLNSWMAFRKYYNAMLAPHTQKAISKALTIFWREDPFEAKWAILAKAYSIVRGCREKKDAPLDDFFAICAPLISVIPPEVYLGWMGWQLGPPPEGEQEKVLQITRAFTPNLDSFPEEYTTTTLSVDDLVNHCYAMGYGNASNNDSPNTSTQGSLTMVSKPTAITTDDKDETAHMAPFAQTNTTPAFTVAAPAAGQATLEQVTEAMEMAGAGLTYNNVFDPTSEGAAFGPAVPDNTVEDGGRYESWPADQAAEADLLLAQNELGAPLNWDQWVNENFM</sequence>
<dbReference type="GO" id="GO:0045895">
    <property type="term" value="P:positive regulation of mating-type specific transcription, DNA-templated"/>
    <property type="evidence" value="ECO:0007669"/>
    <property type="project" value="InterPro"/>
</dbReference>
<dbReference type="Pfam" id="PF04769">
    <property type="entry name" value="MATalpha_HMGbox"/>
    <property type="match status" value="1"/>
</dbReference>
<reference evidence="9" key="1">
    <citation type="submission" date="2023-11" db="EMBL/GenBank/DDBJ databases">
        <authorList>
            <person name="Alioto T."/>
            <person name="Alioto T."/>
            <person name="Gomez Garrido J."/>
        </authorList>
    </citation>
    <scope>NUCLEOTIDE SEQUENCE</scope>
</reference>
<evidence type="ECO:0000256" key="4">
    <source>
        <dbReference type="ARBA" id="ARBA00023163"/>
    </source>
</evidence>
<evidence type="ECO:0000259" key="8">
    <source>
        <dbReference type="PROSITE" id="PS51325"/>
    </source>
</evidence>
<dbReference type="GO" id="GO:0008301">
    <property type="term" value="F:DNA binding, bending"/>
    <property type="evidence" value="ECO:0007669"/>
    <property type="project" value="InterPro"/>
</dbReference>
<keyword evidence="3 7" id="KW-0238">DNA-binding</keyword>
<dbReference type="Proteomes" id="UP001296104">
    <property type="component" value="Unassembled WGS sequence"/>
</dbReference>
<dbReference type="AlphaFoldDB" id="A0AAI8YRK8"/>
<feature type="domain" description="Alpha box" evidence="8">
    <location>
        <begin position="70"/>
        <end position="125"/>
    </location>
</feature>
<evidence type="ECO:0000256" key="1">
    <source>
        <dbReference type="ARBA" id="ARBA00015083"/>
    </source>
</evidence>
<keyword evidence="4 7" id="KW-0804">Transcription</keyword>
<protein>
    <recommendedName>
        <fullName evidence="1">Mating-type protein MAT-1</fullName>
    </recommendedName>
</protein>
<dbReference type="PROSITE" id="PS51325">
    <property type="entry name" value="ALPHA_BOX"/>
    <property type="match status" value="1"/>
</dbReference>
<keyword evidence="2 7" id="KW-0805">Transcription regulation</keyword>
<evidence type="ECO:0000256" key="7">
    <source>
        <dbReference type="RuleBase" id="RU003516"/>
    </source>
</evidence>
<comment type="similarity">
    <text evidence="7">Belongs to the MATALPHA1 family.</text>
</comment>
<evidence type="ECO:0000256" key="2">
    <source>
        <dbReference type="ARBA" id="ARBA00023015"/>
    </source>
</evidence>
<evidence type="ECO:0000256" key="5">
    <source>
        <dbReference type="ARBA" id="ARBA00023242"/>
    </source>
</evidence>
<accession>A0AAI8YRK8</accession>
<dbReference type="InterPro" id="IPR006856">
    <property type="entry name" value="MATalpha_HMGbox"/>
</dbReference>
<keyword evidence="10" id="KW-1185">Reference proteome</keyword>
<gene>
    <name evidence="9" type="ORF">LECACI_7A000567</name>
</gene>
<comment type="function">
    <text evidence="6">Mating type proteins are sequence specific DNA-binding proteins that act as master switches in fungal differentiation by controlling gene expression in a cell type-specific fashion. Transcriptional activator that induces the transcription of alpha-specific genes.</text>
</comment>
<organism evidence="9 10">
    <name type="scientific">Lecanosticta acicola</name>
    <dbReference type="NCBI Taxonomy" id="111012"/>
    <lineage>
        <taxon>Eukaryota</taxon>
        <taxon>Fungi</taxon>
        <taxon>Dikarya</taxon>
        <taxon>Ascomycota</taxon>
        <taxon>Pezizomycotina</taxon>
        <taxon>Dothideomycetes</taxon>
        <taxon>Dothideomycetidae</taxon>
        <taxon>Mycosphaerellales</taxon>
        <taxon>Mycosphaerellaceae</taxon>
        <taxon>Lecanosticta</taxon>
    </lineage>
</organism>
<evidence type="ECO:0000313" key="10">
    <source>
        <dbReference type="Proteomes" id="UP001296104"/>
    </source>
</evidence>
<proteinExistence type="inferred from homology"/>
<dbReference type="EMBL" id="CAVMBE010000002">
    <property type="protein sequence ID" value="CAK3780920.1"/>
    <property type="molecule type" value="Genomic_DNA"/>
</dbReference>